<proteinExistence type="predicted"/>
<evidence type="ECO:0000313" key="1">
    <source>
        <dbReference type="EMBL" id="KKM64423.1"/>
    </source>
</evidence>
<accession>A0A0F9J4G0</accession>
<reference evidence="1" key="1">
    <citation type="journal article" date="2015" name="Nature">
        <title>Complex archaea that bridge the gap between prokaryotes and eukaryotes.</title>
        <authorList>
            <person name="Spang A."/>
            <person name="Saw J.H."/>
            <person name="Jorgensen S.L."/>
            <person name="Zaremba-Niedzwiedzka K."/>
            <person name="Martijn J."/>
            <person name="Lind A.E."/>
            <person name="van Eijk R."/>
            <person name="Schleper C."/>
            <person name="Guy L."/>
            <person name="Ettema T.J."/>
        </authorList>
    </citation>
    <scope>NUCLEOTIDE SEQUENCE</scope>
</reference>
<gene>
    <name evidence="1" type="ORF">LCGC14_1501520</name>
</gene>
<name>A0A0F9J4G0_9ZZZZ</name>
<sequence>KAIKGTRDVIARSKIAKIDVSVQEDQVNEAEQRLLAIKAGFFPSGRAA</sequence>
<dbReference type="EMBL" id="LAZR01010902">
    <property type="protein sequence ID" value="KKM64423.1"/>
    <property type="molecule type" value="Genomic_DNA"/>
</dbReference>
<organism evidence="1">
    <name type="scientific">marine sediment metagenome</name>
    <dbReference type="NCBI Taxonomy" id="412755"/>
    <lineage>
        <taxon>unclassified sequences</taxon>
        <taxon>metagenomes</taxon>
        <taxon>ecological metagenomes</taxon>
    </lineage>
</organism>
<dbReference type="AlphaFoldDB" id="A0A0F9J4G0"/>
<feature type="non-terminal residue" evidence="1">
    <location>
        <position position="1"/>
    </location>
</feature>
<comment type="caution">
    <text evidence="1">The sequence shown here is derived from an EMBL/GenBank/DDBJ whole genome shotgun (WGS) entry which is preliminary data.</text>
</comment>
<protein>
    <submittedName>
        <fullName evidence="1">Uncharacterized protein</fullName>
    </submittedName>
</protein>